<dbReference type="Proteomes" id="UP001530293">
    <property type="component" value="Unassembled WGS sequence"/>
</dbReference>
<feature type="transmembrane region" description="Helical" evidence="2">
    <location>
        <begin position="807"/>
        <end position="825"/>
    </location>
</feature>
<keyword evidence="2" id="KW-0472">Membrane</keyword>
<reference evidence="3 4" key="1">
    <citation type="submission" date="2024-10" db="EMBL/GenBank/DDBJ databases">
        <title>Updated reference genomes for cyclostephanoid diatoms.</title>
        <authorList>
            <person name="Roberts W.R."/>
            <person name="Alverson A.J."/>
        </authorList>
    </citation>
    <scope>NUCLEOTIDE SEQUENCE [LARGE SCALE GENOMIC DNA]</scope>
    <source>
        <strain evidence="3 4">AJA232-27</strain>
    </source>
</reference>
<protein>
    <recommendedName>
        <fullName evidence="5">Transmembrane protein</fullName>
    </recommendedName>
</protein>
<accession>A0ABD3M1N5</accession>
<evidence type="ECO:0000256" key="1">
    <source>
        <dbReference type="SAM" id="MobiDB-lite"/>
    </source>
</evidence>
<feature type="region of interest" description="Disordered" evidence="1">
    <location>
        <begin position="894"/>
        <end position="927"/>
    </location>
</feature>
<sequence>MSLATTGGGGLGAGAGAGLSVAAMAHGGPNAAAIATTQPSHTHHQGIPGSTSTTAAPGTSYAALGADLLDKNQSLLSAKSVRNVASLPIVAMDLYADTAAGSRVSYFPPMDEDTNGGENGNDEMAGLMKALAKKKRGVLAKSLTGSVGLNVTLKKNDGDAYKSVKRYLNNGEGYGNVLKDAMISNADEKKKEGEEEDVVIIPRPHLLMGARRINELNPAAKSMLASLLPDEDSNNNNNNNNATPAIDQDDITKSISLTTISLDGNSSSSSSLSSQQLKGDDYDRVAYQMKLHSKKKVMTILPEEAVGLLIAQMKKNVMEEMNSTGDGKNATTTTTTTTTTTEDGEEDDEEEYMDYPPAFAIPGWAAMDSTLEGLMDAAGGRGSSCGPSLHQRSVAACVGALLPPPITATNAAAADGNNAPSKLTKLLMETMQTKDVEAQKEATRAAALSRNNPNAEPEEVVPFVPLILLVGATAEGIEISAMQISKPQGPDTELHCPFGNISVVSSVCYAHDDYLSIMESAVDEIREQIGVLLPESEEPTAIVTYGSIGTQVKLASKLKSVLTQYGKDGQGDDEWDGWDADIPIISTKEDCVSLGLAVLAASVHGRVKLVVSEKSKDGKYRPRAKLAVSVQDVATCAVAVSFNYFSGKEDKWTEPKIIFDFDRRVPAGPYQIDFTAAECAAHVRYGNKTKNANCIGDESVLMDEAKKLEGSRGIPEREEAAMNHRFRVFQRTSRNDDRWVRVGDDMKPLTMQHSQKDEGESGEDNLVAIESAVLEISLNTVGMISTRLITNGETIVQATKSKRNSKLARWGFMIGSILFIGGFLVKSYVEERIFQRDTERVLAYYKRAAPNSLHDGNEHGARYLVWKYKGKKDKLWRRLEAKYGMPVKHAWEWDDDEAGEIDGTKNDEEEAEDLDSEKTEGSEGDEL</sequence>
<evidence type="ECO:0000313" key="4">
    <source>
        <dbReference type="Proteomes" id="UP001530293"/>
    </source>
</evidence>
<proteinExistence type="predicted"/>
<evidence type="ECO:0000313" key="3">
    <source>
        <dbReference type="EMBL" id="KAL3757648.1"/>
    </source>
</evidence>
<keyword evidence="2" id="KW-0812">Transmembrane</keyword>
<dbReference type="AlphaFoldDB" id="A0ABD3M1N5"/>
<comment type="caution">
    <text evidence="3">The sequence shown here is derived from an EMBL/GenBank/DDBJ whole genome shotgun (WGS) entry which is preliminary data.</text>
</comment>
<feature type="compositionally biased region" description="Low complexity" evidence="1">
    <location>
        <begin position="331"/>
        <end position="341"/>
    </location>
</feature>
<name>A0ABD3M1N5_9STRA</name>
<dbReference type="EMBL" id="JALLBG020000256">
    <property type="protein sequence ID" value="KAL3757648.1"/>
    <property type="molecule type" value="Genomic_DNA"/>
</dbReference>
<feature type="compositionally biased region" description="Polar residues" evidence="1">
    <location>
        <begin position="321"/>
        <end position="330"/>
    </location>
</feature>
<feature type="region of interest" description="Disordered" evidence="1">
    <location>
        <begin position="33"/>
        <end position="54"/>
    </location>
</feature>
<evidence type="ECO:0000256" key="2">
    <source>
        <dbReference type="SAM" id="Phobius"/>
    </source>
</evidence>
<feature type="region of interest" description="Disordered" evidence="1">
    <location>
        <begin position="321"/>
        <end position="350"/>
    </location>
</feature>
<organism evidence="3 4">
    <name type="scientific">Discostella pseudostelligera</name>
    <dbReference type="NCBI Taxonomy" id="259834"/>
    <lineage>
        <taxon>Eukaryota</taxon>
        <taxon>Sar</taxon>
        <taxon>Stramenopiles</taxon>
        <taxon>Ochrophyta</taxon>
        <taxon>Bacillariophyta</taxon>
        <taxon>Coscinodiscophyceae</taxon>
        <taxon>Thalassiosirophycidae</taxon>
        <taxon>Stephanodiscales</taxon>
        <taxon>Stephanodiscaceae</taxon>
        <taxon>Discostella</taxon>
    </lineage>
</organism>
<keyword evidence="2" id="KW-1133">Transmembrane helix</keyword>
<gene>
    <name evidence="3" type="ORF">ACHAWU_009493</name>
</gene>
<feature type="region of interest" description="Disordered" evidence="1">
    <location>
        <begin position="228"/>
        <end position="248"/>
    </location>
</feature>
<evidence type="ECO:0008006" key="5">
    <source>
        <dbReference type="Google" id="ProtNLM"/>
    </source>
</evidence>
<keyword evidence="4" id="KW-1185">Reference proteome</keyword>